<keyword evidence="1" id="KW-0812">Transmembrane</keyword>
<organism evidence="2 3">
    <name type="scientific">Stenotrophomonas tumulicola</name>
    <dbReference type="NCBI Taxonomy" id="1685415"/>
    <lineage>
        <taxon>Bacteria</taxon>
        <taxon>Pseudomonadati</taxon>
        <taxon>Pseudomonadota</taxon>
        <taxon>Gammaproteobacteria</taxon>
        <taxon>Lysobacterales</taxon>
        <taxon>Lysobacteraceae</taxon>
        <taxon>Stenotrophomonas</taxon>
    </lineage>
</organism>
<evidence type="ECO:0000256" key="1">
    <source>
        <dbReference type="SAM" id="Phobius"/>
    </source>
</evidence>
<keyword evidence="1" id="KW-1133">Transmembrane helix</keyword>
<feature type="transmembrane region" description="Helical" evidence="1">
    <location>
        <begin position="81"/>
        <end position="99"/>
    </location>
</feature>
<dbReference type="EMBL" id="JACGXS010000004">
    <property type="protein sequence ID" value="MBA8682140.1"/>
    <property type="molecule type" value="Genomic_DNA"/>
</dbReference>
<proteinExistence type="predicted"/>
<accession>A0A7W3FMG9</accession>
<dbReference type="Proteomes" id="UP000547058">
    <property type="component" value="Unassembled WGS sequence"/>
</dbReference>
<gene>
    <name evidence="2" type="ORF">H4O11_10010</name>
</gene>
<keyword evidence="1" id="KW-0472">Membrane</keyword>
<keyword evidence="3" id="KW-1185">Reference proteome</keyword>
<dbReference type="AlphaFoldDB" id="A0A7W3FMG9"/>
<comment type="caution">
    <text evidence="2">The sequence shown here is derived from an EMBL/GenBank/DDBJ whole genome shotgun (WGS) entry which is preliminary data.</text>
</comment>
<evidence type="ECO:0000313" key="3">
    <source>
        <dbReference type="Proteomes" id="UP000547058"/>
    </source>
</evidence>
<name>A0A7W3FMG9_9GAMM</name>
<feature type="transmembrane region" description="Helical" evidence="1">
    <location>
        <begin position="57"/>
        <end position="75"/>
    </location>
</feature>
<reference evidence="2 3" key="1">
    <citation type="submission" date="2020-08" db="EMBL/GenBank/DDBJ databases">
        <title>Stenotrophomonas tumulicola JCM 30961.</title>
        <authorList>
            <person name="Deng Y."/>
        </authorList>
    </citation>
    <scope>NUCLEOTIDE SEQUENCE [LARGE SCALE GENOMIC DNA]</scope>
    <source>
        <strain evidence="2 3">JCM 30961</strain>
    </source>
</reference>
<dbReference type="RefSeq" id="WP_182339274.1">
    <property type="nucleotide sequence ID" value="NZ_JACGXS010000004.1"/>
</dbReference>
<sequence>MQELIPITLFICIAYAIQALADARARGKLVAPHVAEEVLISLAALEDERRRMSALRWGITLCSVALAFGLLELTGARELDFGAVAVLAGSAGLGQLLAWRFTRPAVRQG</sequence>
<evidence type="ECO:0000313" key="2">
    <source>
        <dbReference type="EMBL" id="MBA8682140.1"/>
    </source>
</evidence>
<protein>
    <recommendedName>
        <fullName evidence="4">Transmembrane protein</fullName>
    </recommendedName>
</protein>
<evidence type="ECO:0008006" key="4">
    <source>
        <dbReference type="Google" id="ProtNLM"/>
    </source>
</evidence>